<evidence type="ECO:0000313" key="1">
    <source>
        <dbReference type="EMBL" id="PVH97975.1"/>
    </source>
</evidence>
<keyword evidence="2" id="KW-1185">Reference proteome</keyword>
<accession>A0A2V1DJ62</accession>
<reference evidence="1 2" key="1">
    <citation type="journal article" date="2018" name="Sci. Rep.">
        <title>Comparative genomics provides insights into the lifestyle and reveals functional heterogeneity of dark septate endophytic fungi.</title>
        <authorList>
            <person name="Knapp D.G."/>
            <person name="Nemeth J.B."/>
            <person name="Barry K."/>
            <person name="Hainaut M."/>
            <person name="Henrissat B."/>
            <person name="Johnson J."/>
            <person name="Kuo A."/>
            <person name="Lim J.H.P."/>
            <person name="Lipzen A."/>
            <person name="Nolan M."/>
            <person name="Ohm R.A."/>
            <person name="Tamas L."/>
            <person name="Grigoriev I.V."/>
            <person name="Spatafora J.W."/>
            <person name="Nagy L.G."/>
            <person name="Kovacs G.M."/>
        </authorList>
    </citation>
    <scope>NUCLEOTIDE SEQUENCE [LARGE SCALE GENOMIC DNA]</scope>
    <source>
        <strain evidence="1 2">DSE2036</strain>
    </source>
</reference>
<protein>
    <submittedName>
        <fullName evidence="1">Uncharacterized protein</fullName>
    </submittedName>
</protein>
<proteinExistence type="predicted"/>
<gene>
    <name evidence="1" type="ORF">DM02DRAFT_657791</name>
</gene>
<evidence type="ECO:0000313" key="2">
    <source>
        <dbReference type="Proteomes" id="UP000244855"/>
    </source>
</evidence>
<organism evidence="1 2">
    <name type="scientific">Periconia macrospinosa</name>
    <dbReference type="NCBI Taxonomy" id="97972"/>
    <lineage>
        <taxon>Eukaryota</taxon>
        <taxon>Fungi</taxon>
        <taxon>Dikarya</taxon>
        <taxon>Ascomycota</taxon>
        <taxon>Pezizomycotina</taxon>
        <taxon>Dothideomycetes</taxon>
        <taxon>Pleosporomycetidae</taxon>
        <taxon>Pleosporales</taxon>
        <taxon>Massarineae</taxon>
        <taxon>Periconiaceae</taxon>
        <taxon>Periconia</taxon>
    </lineage>
</organism>
<name>A0A2V1DJ62_9PLEO</name>
<sequence length="114" mass="11692">MGRPVQASRVEIVEFGASNAVLTSLVSSASGVAASVTVFAVGYEAKVYTHEGATGQNGDRQHRAVVEHRTMAAGQTVPGCGFAHGRSRSHVEIGVVPTFRPPTLHLPAGAAAAT</sequence>
<dbReference type="AlphaFoldDB" id="A0A2V1DJ62"/>
<dbReference type="EMBL" id="KZ805424">
    <property type="protein sequence ID" value="PVH97975.1"/>
    <property type="molecule type" value="Genomic_DNA"/>
</dbReference>
<dbReference type="Proteomes" id="UP000244855">
    <property type="component" value="Unassembled WGS sequence"/>
</dbReference>